<accession>A0AAU7DHM3</accession>
<dbReference type="AlphaFoldDB" id="A0AAU7DHM3"/>
<dbReference type="RefSeq" id="WP_348262371.1">
    <property type="nucleotide sequence ID" value="NZ_CP121196.1"/>
</dbReference>
<reference evidence="1" key="1">
    <citation type="submission" date="2023-03" db="EMBL/GenBank/DDBJ databases">
        <title>Edaphobacter sp.</title>
        <authorList>
            <person name="Huber K.J."/>
            <person name="Papendorf J."/>
            <person name="Pilke C."/>
            <person name="Bunk B."/>
            <person name="Sproeer C."/>
            <person name="Pester M."/>
        </authorList>
    </citation>
    <scope>NUCLEOTIDE SEQUENCE</scope>
    <source>
        <strain evidence="1">DSM 110680</strain>
    </source>
</reference>
<name>A0AAU7DHM3_9BACT</name>
<gene>
    <name evidence="1" type="ORF">P8935_21555</name>
</gene>
<sequence length="65" mass="7525">MINPLQREALLDVIERCAWLIEYYENTGVAPQSVDFLRSTMQRATNDLETLAPSDRVEYHQINSV</sequence>
<dbReference type="EMBL" id="CP121196">
    <property type="protein sequence ID" value="XBH17140.1"/>
    <property type="molecule type" value="Genomic_DNA"/>
</dbReference>
<organism evidence="1">
    <name type="scientific">Telmatobacter sp. DSM 110680</name>
    <dbReference type="NCBI Taxonomy" id="3036704"/>
    <lineage>
        <taxon>Bacteria</taxon>
        <taxon>Pseudomonadati</taxon>
        <taxon>Acidobacteriota</taxon>
        <taxon>Terriglobia</taxon>
        <taxon>Terriglobales</taxon>
        <taxon>Acidobacteriaceae</taxon>
        <taxon>Telmatobacter</taxon>
    </lineage>
</organism>
<protein>
    <submittedName>
        <fullName evidence="1">Uncharacterized protein</fullName>
    </submittedName>
</protein>
<evidence type="ECO:0000313" key="1">
    <source>
        <dbReference type="EMBL" id="XBH17140.1"/>
    </source>
</evidence>
<proteinExistence type="predicted"/>